<proteinExistence type="predicted"/>
<comment type="caution">
    <text evidence="2">The sequence shown here is derived from an EMBL/GenBank/DDBJ whole genome shotgun (WGS) entry which is preliminary data.</text>
</comment>
<dbReference type="RefSeq" id="WP_067414745.1">
    <property type="nucleotide sequence ID" value="NZ_LNTY01000030.1"/>
</dbReference>
<dbReference type="AlphaFoldDB" id="A0A135I9C3"/>
<organism evidence="2 3">
    <name type="scientific">Enterovibrio coralii</name>
    <dbReference type="NCBI Taxonomy" id="294935"/>
    <lineage>
        <taxon>Bacteria</taxon>
        <taxon>Pseudomonadati</taxon>
        <taxon>Pseudomonadota</taxon>
        <taxon>Gammaproteobacteria</taxon>
        <taxon>Vibrionales</taxon>
        <taxon>Vibrionaceae</taxon>
        <taxon>Enterovibrio</taxon>
    </lineage>
</organism>
<feature type="signal peptide" evidence="1">
    <location>
        <begin position="1"/>
        <end position="20"/>
    </location>
</feature>
<evidence type="ECO:0000313" key="2">
    <source>
        <dbReference type="EMBL" id="KXF82049.1"/>
    </source>
</evidence>
<protein>
    <recommendedName>
        <fullName evidence="4">BIG2 domain-containing protein</fullName>
    </recommendedName>
</protein>
<keyword evidence="1" id="KW-0732">Signal</keyword>
<accession>A0A135I9C3</accession>
<dbReference type="EMBL" id="LNTY01000030">
    <property type="protein sequence ID" value="KXF82049.1"/>
    <property type="molecule type" value="Genomic_DNA"/>
</dbReference>
<feature type="chain" id="PRO_5007465755" description="BIG2 domain-containing protein" evidence="1">
    <location>
        <begin position="21"/>
        <end position="645"/>
    </location>
</feature>
<dbReference type="PROSITE" id="PS51257">
    <property type="entry name" value="PROKAR_LIPOPROTEIN"/>
    <property type="match status" value="1"/>
</dbReference>
<dbReference type="Proteomes" id="UP000070529">
    <property type="component" value="Unassembled WGS sequence"/>
</dbReference>
<keyword evidence="3" id="KW-1185">Reference proteome</keyword>
<gene>
    <name evidence="2" type="ORF">ATN88_19750</name>
</gene>
<name>A0A135I9C3_9GAMM</name>
<evidence type="ECO:0008006" key="4">
    <source>
        <dbReference type="Google" id="ProtNLM"/>
    </source>
</evidence>
<sequence>MTYKSLALYLAILLVGCNNQDSNTTQVTPPIEKKKEEIFITSEKTTYSKNEKITLNTTEKTNDITWFFSNPSLLSKNTDGSYSANQIGSTEVYAKKGDTKSNSIQISINELVTSKTSSTLTFNLDIEKPSNTEINLVDSKPVTYSNIHLFSDIYFTRDGEKVYLVNNTLGPINTFYVSTSESNGGKRYSKLTLNSALDAKHVAEVEGAVFLEVFAKGNLPNIHLQNSLFSPRLTIGPENQNAQVSDYCSDISVRCYRPVLGDEINDYAVMAVNIKNIFNRKSFLDTAREYLKSHCSGFPDCVNYTGQLDHDLYTYLTMSTKTQNVIWQVFGNVYGAPQGLGVGYKPTLMKTYNDSYCLFNVRSCWASVQDRFVDKTSSFYKDLNFTLYNYILHETAHAYDLNHESGWAYGISDELENYLRDYLSTEKAQSLNNIEVAKHLIQVKEVSDKKIKFNILSENDALAEVKLMLISEAPVTYSADLDVMGNITLSLSEALTAPLYLIASVGDDDFLTTLRFNNEGIGLQKNTFTIGNQTFYVMNNDNEETQHLTPPQFFQKCLIGGGRPAYKSDVFKLYDFVKANFQSSAPISYNTIIAADGPSNNRFHYMQISDSGIDYHHYWTNSKIGADKSIICIQESDVVSLSNTQ</sequence>
<reference evidence="2 3" key="1">
    <citation type="submission" date="2015-11" db="EMBL/GenBank/DDBJ databases">
        <title>Genomic Taxonomy of the Vibrionaceae.</title>
        <authorList>
            <person name="Gomez-Gil B."/>
            <person name="Enciso-Ibarra J."/>
        </authorList>
    </citation>
    <scope>NUCLEOTIDE SEQUENCE [LARGE SCALE GENOMIC DNA]</scope>
    <source>
        <strain evidence="2 3">CAIM 912</strain>
    </source>
</reference>
<dbReference type="STRING" id="294935.ATN88_19750"/>
<evidence type="ECO:0000313" key="3">
    <source>
        <dbReference type="Proteomes" id="UP000070529"/>
    </source>
</evidence>
<evidence type="ECO:0000256" key="1">
    <source>
        <dbReference type="SAM" id="SignalP"/>
    </source>
</evidence>